<feature type="compositionally biased region" description="Polar residues" evidence="1">
    <location>
        <begin position="1"/>
        <end position="13"/>
    </location>
</feature>
<dbReference type="PANTHER" id="PTHR37342:SF1">
    <property type="entry name" value="CHROMOSOME 11 OPEN READING FRAME 52"/>
    <property type="match status" value="1"/>
</dbReference>
<sequence length="111" mass="12417">MGNSVSNLWSSMNILKKGNKKVSKKRKSRHSVNTSPPVAPMYDTVADMPVYAVVDKNKKHQKSQDDVQYAEIQVFNKPRTSQKTQVVQSPYTTEYATIAVPKYNAAKGTLV</sequence>
<protein>
    <submittedName>
        <fullName evidence="2">Uncharacterized protein</fullName>
    </submittedName>
</protein>
<feature type="region of interest" description="Disordered" evidence="1">
    <location>
        <begin position="1"/>
        <end position="40"/>
    </location>
</feature>
<evidence type="ECO:0000256" key="1">
    <source>
        <dbReference type="SAM" id="MobiDB-lite"/>
    </source>
</evidence>
<dbReference type="PANTHER" id="PTHR37342">
    <property type="entry name" value="HYPOTHETICAL PROTEIN LOC689959"/>
    <property type="match status" value="1"/>
</dbReference>
<gene>
    <name evidence="2" type="ORF">PECUL_23A024734</name>
</gene>
<organism evidence="2 3">
    <name type="scientific">Pelobates cultripes</name>
    <name type="common">Western spadefoot toad</name>
    <dbReference type="NCBI Taxonomy" id="61616"/>
    <lineage>
        <taxon>Eukaryota</taxon>
        <taxon>Metazoa</taxon>
        <taxon>Chordata</taxon>
        <taxon>Craniata</taxon>
        <taxon>Vertebrata</taxon>
        <taxon>Euteleostomi</taxon>
        <taxon>Amphibia</taxon>
        <taxon>Batrachia</taxon>
        <taxon>Anura</taxon>
        <taxon>Pelobatoidea</taxon>
        <taxon>Pelobatidae</taxon>
        <taxon>Pelobates</taxon>
    </lineage>
</organism>
<accession>A0AAD1T6N8</accession>
<dbReference type="InterPro" id="IPR028106">
    <property type="entry name" value="DUF4578"/>
</dbReference>
<name>A0AAD1T6N8_PELCU</name>
<dbReference type="GO" id="GO:0070062">
    <property type="term" value="C:extracellular exosome"/>
    <property type="evidence" value="ECO:0007669"/>
    <property type="project" value="TreeGrafter"/>
</dbReference>
<evidence type="ECO:0000313" key="2">
    <source>
        <dbReference type="EMBL" id="CAH2320290.1"/>
    </source>
</evidence>
<reference evidence="2" key="1">
    <citation type="submission" date="2022-03" db="EMBL/GenBank/DDBJ databases">
        <authorList>
            <person name="Alioto T."/>
            <person name="Alioto T."/>
            <person name="Gomez Garrido J."/>
        </authorList>
    </citation>
    <scope>NUCLEOTIDE SEQUENCE</scope>
</reference>
<dbReference type="AlphaFoldDB" id="A0AAD1T6N8"/>
<proteinExistence type="predicted"/>
<dbReference type="Proteomes" id="UP001295444">
    <property type="component" value="Chromosome 10"/>
</dbReference>
<feature type="compositionally biased region" description="Basic residues" evidence="1">
    <location>
        <begin position="17"/>
        <end position="30"/>
    </location>
</feature>
<dbReference type="EMBL" id="OW240921">
    <property type="protein sequence ID" value="CAH2320290.1"/>
    <property type="molecule type" value="Genomic_DNA"/>
</dbReference>
<evidence type="ECO:0000313" key="3">
    <source>
        <dbReference type="Proteomes" id="UP001295444"/>
    </source>
</evidence>
<dbReference type="Pfam" id="PF15147">
    <property type="entry name" value="DUF4578"/>
    <property type="match status" value="1"/>
</dbReference>
<keyword evidence="3" id="KW-1185">Reference proteome</keyword>